<dbReference type="RefSeq" id="XP_056034906.1">
    <property type="nucleotide sequence ID" value="XM_056181194.1"/>
</dbReference>
<keyword evidence="1" id="KW-0812">Transmembrane</keyword>
<keyword evidence="4" id="KW-1185">Reference proteome</keyword>
<feature type="domain" description="GP-PDE" evidence="2">
    <location>
        <begin position="34"/>
        <end position="274"/>
    </location>
</feature>
<dbReference type="PANTHER" id="PTHR43805:SF1">
    <property type="entry name" value="GP-PDE DOMAIN-CONTAINING PROTEIN"/>
    <property type="match status" value="1"/>
</dbReference>
<protein>
    <submittedName>
        <fullName evidence="3">Phosphatidylglycerol phospholipase C Pgc1</fullName>
    </submittedName>
</protein>
<dbReference type="KEGG" id="som:SOMG_02402"/>
<keyword evidence="1" id="KW-0472">Membrane</keyword>
<dbReference type="InterPro" id="IPR017946">
    <property type="entry name" value="PLC-like_Pdiesterase_TIM-brl"/>
</dbReference>
<dbReference type="SUPFAM" id="SSF51695">
    <property type="entry name" value="PLC-like phosphodiesterases"/>
    <property type="match status" value="1"/>
</dbReference>
<dbReference type="InterPro" id="IPR030395">
    <property type="entry name" value="GP_PDE_dom"/>
</dbReference>
<dbReference type="AlphaFoldDB" id="A0AAE9W6U7"/>
<dbReference type="Proteomes" id="UP001212411">
    <property type="component" value="Chromosome 1"/>
</dbReference>
<evidence type="ECO:0000313" key="4">
    <source>
        <dbReference type="Proteomes" id="UP001212411"/>
    </source>
</evidence>
<gene>
    <name evidence="3" type="primary">pgc1</name>
    <name evidence="3" type="ORF">SOMG_02402</name>
</gene>
<accession>A0AAE9W6U7</accession>
<name>A0AAE9W6U7_9SCHI</name>
<sequence length="313" mass="36396">MSKLDLHDHGKYQVLSDASSENSLVQNENQKETKIVIAHRGYSAKQPENTLAAFREAANAGIKHIETDVRLTKDEVVCISHDRSLKRMYGVDVSTFDVDYERENGHFRTLREPYEPLPTLHMFLKELLKYPGVQLYIDIKPDLDIFIIQKLVDTMLDINLDLNFWEDKVIFCIWSRRFLPACDKYAPTIRICHLGFNFSYAQQYFVMHPRVIGVSIAVATLLLPSSQDFIDMVHALNKKVFTWSVNTTAAFYLSLKRDCDGVITDDPVIGKALCNGPILTRNWYWFDYKEWILLLIGFIRVNIIYYLIRNLFL</sequence>
<evidence type="ECO:0000259" key="2">
    <source>
        <dbReference type="PROSITE" id="PS51704"/>
    </source>
</evidence>
<organism evidence="3 4">
    <name type="scientific">Schizosaccharomyces osmophilus</name>
    <dbReference type="NCBI Taxonomy" id="2545709"/>
    <lineage>
        <taxon>Eukaryota</taxon>
        <taxon>Fungi</taxon>
        <taxon>Dikarya</taxon>
        <taxon>Ascomycota</taxon>
        <taxon>Taphrinomycotina</taxon>
        <taxon>Schizosaccharomycetes</taxon>
        <taxon>Schizosaccharomycetales</taxon>
        <taxon>Schizosaccharomycetaceae</taxon>
        <taxon>Schizosaccharomyces</taxon>
    </lineage>
</organism>
<dbReference type="GO" id="GO:0008081">
    <property type="term" value="F:phosphoric diester hydrolase activity"/>
    <property type="evidence" value="ECO:0007669"/>
    <property type="project" value="InterPro"/>
</dbReference>
<proteinExistence type="predicted"/>
<dbReference type="GeneID" id="80875883"/>
<dbReference type="PROSITE" id="PS51704">
    <property type="entry name" value="GP_PDE"/>
    <property type="match status" value="1"/>
</dbReference>
<dbReference type="Gene3D" id="3.20.20.190">
    <property type="entry name" value="Phosphatidylinositol (PI) phosphodiesterase"/>
    <property type="match status" value="1"/>
</dbReference>
<feature type="transmembrane region" description="Helical" evidence="1">
    <location>
        <begin position="291"/>
        <end position="308"/>
    </location>
</feature>
<reference evidence="3 4" key="1">
    <citation type="journal article" date="2023" name="G3 (Bethesda)">
        <title>A high-quality reference genome for the fission yeast Schizosaccharomyces osmophilus.</title>
        <authorList>
            <person name="Jia G.S."/>
            <person name="Zhang W.C."/>
            <person name="Liang Y."/>
            <person name="Liu X.H."/>
            <person name="Rhind N."/>
            <person name="Pidoux A."/>
            <person name="Brysch-Herzberg M."/>
            <person name="Du L.L."/>
        </authorList>
    </citation>
    <scope>NUCLEOTIDE SEQUENCE [LARGE SCALE GENOMIC DNA]</scope>
    <source>
        <strain evidence="3 4">CBS 15793</strain>
    </source>
</reference>
<dbReference type="GO" id="GO:0006629">
    <property type="term" value="P:lipid metabolic process"/>
    <property type="evidence" value="ECO:0007669"/>
    <property type="project" value="InterPro"/>
</dbReference>
<evidence type="ECO:0000313" key="3">
    <source>
        <dbReference type="EMBL" id="WBW70663.1"/>
    </source>
</evidence>
<evidence type="ECO:0000256" key="1">
    <source>
        <dbReference type="SAM" id="Phobius"/>
    </source>
</evidence>
<dbReference type="PANTHER" id="PTHR43805">
    <property type="entry name" value="GLYCEROPHOSPHORYL DIESTER PHOSPHODIESTERASE"/>
    <property type="match status" value="1"/>
</dbReference>
<keyword evidence="1" id="KW-1133">Transmembrane helix</keyword>
<dbReference type="Pfam" id="PF03009">
    <property type="entry name" value="GDPD"/>
    <property type="match status" value="1"/>
</dbReference>
<dbReference type="EMBL" id="CP115611">
    <property type="protein sequence ID" value="WBW70663.1"/>
    <property type="molecule type" value="Genomic_DNA"/>
</dbReference>